<protein>
    <recommendedName>
        <fullName evidence="5">Restriction endonuclease</fullName>
    </recommendedName>
</protein>
<dbReference type="OrthoDB" id="9965992at2"/>
<accession>A0A099TZD6</accession>
<gene>
    <name evidence="2" type="ORF">LS73_007715</name>
    <name evidence="1" type="ORF">NCTC12714_01716</name>
</gene>
<dbReference type="EMBL" id="UGJE01000002">
    <property type="protein sequence ID" value="STQ86905.1"/>
    <property type="molecule type" value="Genomic_DNA"/>
</dbReference>
<dbReference type="AlphaFoldDB" id="A0A099TZD6"/>
<dbReference type="STRING" id="216.LS73_07010"/>
<keyword evidence="4" id="KW-1185">Reference proteome</keyword>
<dbReference type="RefSeq" id="WP_034558528.1">
    <property type="nucleotide sequence ID" value="NZ_FZML01000024.1"/>
</dbReference>
<evidence type="ECO:0000313" key="4">
    <source>
        <dbReference type="Proteomes" id="UP000255139"/>
    </source>
</evidence>
<evidence type="ECO:0008006" key="5">
    <source>
        <dbReference type="Google" id="ProtNLM"/>
    </source>
</evidence>
<proteinExistence type="predicted"/>
<evidence type="ECO:0000313" key="1">
    <source>
        <dbReference type="EMBL" id="STQ86905.1"/>
    </source>
</evidence>
<evidence type="ECO:0000313" key="2">
    <source>
        <dbReference type="EMBL" id="TLD99143.1"/>
    </source>
</evidence>
<name>A0A099TZD6_9HELI</name>
<organism evidence="1 4">
    <name type="scientific">Helicobacter muridarum</name>
    <dbReference type="NCBI Taxonomy" id="216"/>
    <lineage>
        <taxon>Bacteria</taxon>
        <taxon>Pseudomonadati</taxon>
        <taxon>Campylobacterota</taxon>
        <taxon>Epsilonproteobacteria</taxon>
        <taxon>Campylobacterales</taxon>
        <taxon>Helicobacteraceae</taxon>
        <taxon>Helicobacter</taxon>
    </lineage>
</organism>
<reference evidence="1 4" key="2">
    <citation type="submission" date="2018-06" db="EMBL/GenBank/DDBJ databases">
        <authorList>
            <consortium name="Pathogen Informatics"/>
            <person name="Doyle S."/>
        </authorList>
    </citation>
    <scope>NUCLEOTIDE SEQUENCE [LARGE SCALE GENOMIC DNA]</scope>
    <source>
        <strain evidence="1 4">NCTC12714</strain>
    </source>
</reference>
<evidence type="ECO:0000313" key="3">
    <source>
        <dbReference type="Proteomes" id="UP000029922"/>
    </source>
</evidence>
<sequence length="230" mass="26724">MVNQNDFYCIRISPEAFITANYLAKIRNPYEFQRNGHLYSYDEPTYQMQTILQALMPTYPPAELSKGNTAIGILSEMLIFDDLTKYLQHRYFEIRQKHFQNQIPYTLTLQQFMIEQSCCYHLVIGSYDNGCDIRKNDISIDIKCYGNKIIENIDEITNLNLLVDKRQFDNFKANIYIQTFILNNNNGLFLVVAGYAESDKLALNSNFPNPAYCCSVSNLSSYELLKNSIF</sequence>
<reference evidence="2 3" key="1">
    <citation type="journal article" date="2014" name="Genome Announc.">
        <title>Draft genome sequences of eight enterohepatic helicobacter species isolated from both laboratory and wild rodents.</title>
        <authorList>
            <person name="Sheh A."/>
            <person name="Shen Z."/>
            <person name="Fox J.G."/>
        </authorList>
    </citation>
    <scope>NUCLEOTIDE SEQUENCE [LARGE SCALE GENOMIC DNA]</scope>
    <source>
        <strain evidence="2 3">ST1</strain>
    </source>
</reference>
<dbReference type="Proteomes" id="UP000255139">
    <property type="component" value="Unassembled WGS sequence"/>
</dbReference>
<dbReference type="EMBL" id="JRPD02000020">
    <property type="protein sequence ID" value="TLD99143.1"/>
    <property type="molecule type" value="Genomic_DNA"/>
</dbReference>
<dbReference type="Proteomes" id="UP000029922">
    <property type="component" value="Unassembled WGS sequence"/>
</dbReference>